<name>A0ABR2JV64_9EUKA</name>
<protein>
    <submittedName>
        <fullName evidence="3">Uncharacterized protein</fullName>
    </submittedName>
</protein>
<evidence type="ECO:0000313" key="4">
    <source>
        <dbReference type="Proteomes" id="UP001470230"/>
    </source>
</evidence>
<gene>
    <name evidence="3" type="ORF">M9Y10_045413</name>
</gene>
<feature type="compositionally biased region" description="Polar residues" evidence="2">
    <location>
        <begin position="82"/>
        <end position="92"/>
    </location>
</feature>
<keyword evidence="4" id="KW-1185">Reference proteome</keyword>
<sequence>MNDKIPIVHPQAKKFVKSSKNRQIVTENPFLNENNENNDVLLKDNTQIPQITREDFHVAGWQGRSKIPSSQRKTSPQKKEIPNNSLSIQGEESLSEPEYGKKKRVLSDFRKTSYKNHNEALDDSSVDIVPNENEGMLDILRITSVKGECEKKQVPKAESARDLPRPKYYSTLKPLQKNSLDVHEESNLGVSQVVMPKDPEGRNRSPRKTIKKPKISVRKEIEQKYDSEINPLDKDKPFYELFRRKEILVGIARTFFPDSQTDEEAIINLINHNSDCTELNEVCFALKNEESKNRDLLLAPFRNSKLKYNAKQQREAESLVNEIFKSRKQIGKLRLCNASNLEITMSMTDSTFANTFENSRRIYNPQEDMGYEKIDQQVSYTKEKNFVRALSQEVERLEKELASVEKRIKLMTQGKSNYGFHANRITDQYGKQQIDIPRLGEDNEEDMIDTGIFKMTVTKYEDFDDEMEDKIEDNEK</sequence>
<accession>A0ABR2JV64</accession>
<evidence type="ECO:0000256" key="2">
    <source>
        <dbReference type="SAM" id="MobiDB-lite"/>
    </source>
</evidence>
<comment type="caution">
    <text evidence="3">The sequence shown here is derived from an EMBL/GenBank/DDBJ whole genome shotgun (WGS) entry which is preliminary data.</text>
</comment>
<evidence type="ECO:0000256" key="1">
    <source>
        <dbReference type="SAM" id="Coils"/>
    </source>
</evidence>
<feature type="coiled-coil region" evidence="1">
    <location>
        <begin position="380"/>
        <end position="414"/>
    </location>
</feature>
<evidence type="ECO:0000313" key="3">
    <source>
        <dbReference type="EMBL" id="KAK8882772.1"/>
    </source>
</evidence>
<proteinExistence type="predicted"/>
<feature type="region of interest" description="Disordered" evidence="2">
    <location>
        <begin position="59"/>
        <end position="100"/>
    </location>
</feature>
<reference evidence="3 4" key="1">
    <citation type="submission" date="2024-04" db="EMBL/GenBank/DDBJ databases">
        <title>Tritrichomonas musculus Genome.</title>
        <authorList>
            <person name="Alves-Ferreira E."/>
            <person name="Grigg M."/>
            <person name="Lorenzi H."/>
            <person name="Galac M."/>
        </authorList>
    </citation>
    <scope>NUCLEOTIDE SEQUENCE [LARGE SCALE GENOMIC DNA]</scope>
    <source>
        <strain evidence="3 4">EAF2021</strain>
    </source>
</reference>
<organism evidence="3 4">
    <name type="scientific">Tritrichomonas musculus</name>
    <dbReference type="NCBI Taxonomy" id="1915356"/>
    <lineage>
        <taxon>Eukaryota</taxon>
        <taxon>Metamonada</taxon>
        <taxon>Parabasalia</taxon>
        <taxon>Tritrichomonadida</taxon>
        <taxon>Tritrichomonadidae</taxon>
        <taxon>Tritrichomonas</taxon>
    </lineage>
</organism>
<dbReference type="EMBL" id="JAPFFF010000009">
    <property type="protein sequence ID" value="KAK8882772.1"/>
    <property type="molecule type" value="Genomic_DNA"/>
</dbReference>
<keyword evidence="1" id="KW-0175">Coiled coil</keyword>
<dbReference type="Proteomes" id="UP001470230">
    <property type="component" value="Unassembled WGS sequence"/>
</dbReference>